<dbReference type="AlphaFoldDB" id="A0A1X7BLZ6"/>
<evidence type="ECO:0000313" key="3">
    <source>
        <dbReference type="Proteomes" id="UP000193224"/>
    </source>
</evidence>
<dbReference type="InterPro" id="IPR042267">
    <property type="entry name" value="VTC_sf"/>
</dbReference>
<feature type="domain" description="VTC" evidence="1">
    <location>
        <begin position="17"/>
        <end position="246"/>
    </location>
</feature>
<keyword evidence="3" id="KW-1185">Reference proteome</keyword>
<dbReference type="Pfam" id="PF09359">
    <property type="entry name" value="VTC"/>
    <property type="match status" value="1"/>
</dbReference>
<dbReference type="EMBL" id="FWXB01000001">
    <property type="protein sequence ID" value="SMC10633.1"/>
    <property type="molecule type" value="Genomic_DNA"/>
</dbReference>
<dbReference type="InterPro" id="IPR018966">
    <property type="entry name" value="VTC_domain"/>
</dbReference>
<evidence type="ECO:0000259" key="1">
    <source>
        <dbReference type="Pfam" id="PF09359"/>
    </source>
</evidence>
<gene>
    <name evidence="2" type="ORF">ROA7745_00440</name>
</gene>
<reference evidence="2 3" key="1">
    <citation type="submission" date="2017-03" db="EMBL/GenBank/DDBJ databases">
        <authorList>
            <person name="Afonso C.L."/>
            <person name="Miller P.J."/>
            <person name="Scott M.A."/>
            <person name="Spackman E."/>
            <person name="Goraichik I."/>
            <person name="Dimitrov K.M."/>
            <person name="Suarez D.L."/>
            <person name="Swayne D.E."/>
        </authorList>
    </citation>
    <scope>NUCLEOTIDE SEQUENCE [LARGE SCALE GENOMIC DNA]</scope>
    <source>
        <strain evidence="2 3">CECT 7745</strain>
    </source>
</reference>
<proteinExistence type="predicted"/>
<dbReference type="Proteomes" id="UP000193224">
    <property type="component" value="Unassembled WGS sequence"/>
</dbReference>
<sequence>MLKQIDRNLTTPLHFARFEFKYVLPLRRRNDVEAHLRYFLELDPFVRDRPDHKYSVRSLYYDTAVYSAFHDKIDGLHTRKKFRVRTYNDDATGDAPYFLEVKGRHNNLVFKHRTAIPAGDWIASSGDRLSSNIINTADRSNVLDQFSYEYFQRRIRPIALIDYKRRPYVSRYDSSFRLTFDEQLTCFKANKIFPEDVAQERHIKPGYTVMEVKFHHHLPSWFHRVIQAHQLRRVSISKICSGMEVLGMAHDEE</sequence>
<protein>
    <submittedName>
        <fullName evidence="2">VTC domain protein</fullName>
    </submittedName>
</protein>
<dbReference type="CDD" id="cd07750">
    <property type="entry name" value="PolyPPase_VTC_like"/>
    <property type="match status" value="1"/>
</dbReference>
<evidence type="ECO:0000313" key="2">
    <source>
        <dbReference type="EMBL" id="SMC10633.1"/>
    </source>
</evidence>
<dbReference type="Gene3D" id="3.20.100.30">
    <property type="entry name" value="VTC, catalytic tunnel domain"/>
    <property type="match status" value="1"/>
</dbReference>
<accession>A0A1X7BLZ6</accession>
<organism evidence="2 3">
    <name type="scientific">Roseovarius aestuarii</name>
    <dbReference type="NCBI Taxonomy" id="475083"/>
    <lineage>
        <taxon>Bacteria</taxon>
        <taxon>Pseudomonadati</taxon>
        <taxon>Pseudomonadota</taxon>
        <taxon>Alphaproteobacteria</taxon>
        <taxon>Rhodobacterales</taxon>
        <taxon>Roseobacteraceae</taxon>
        <taxon>Roseovarius</taxon>
    </lineage>
</organism>
<dbReference type="GO" id="GO:0006799">
    <property type="term" value="P:polyphosphate biosynthetic process"/>
    <property type="evidence" value="ECO:0007669"/>
    <property type="project" value="UniProtKB-ARBA"/>
</dbReference>
<dbReference type="RefSeq" id="WP_176237597.1">
    <property type="nucleotide sequence ID" value="NZ_FWXB01000001.1"/>
</dbReference>
<name>A0A1X7BLZ6_9RHOB</name>